<keyword evidence="2" id="KW-0812">Transmembrane</keyword>
<dbReference type="EMBL" id="JBHSTE010000005">
    <property type="protein sequence ID" value="MFC6334301.1"/>
    <property type="molecule type" value="Genomic_DNA"/>
</dbReference>
<feature type="region of interest" description="Disordered" evidence="1">
    <location>
        <begin position="70"/>
        <end position="115"/>
    </location>
</feature>
<organism evidence="3 4">
    <name type="scientific">Paenibacillus septentrionalis</name>
    <dbReference type="NCBI Taxonomy" id="429342"/>
    <lineage>
        <taxon>Bacteria</taxon>
        <taxon>Bacillati</taxon>
        <taxon>Bacillota</taxon>
        <taxon>Bacilli</taxon>
        <taxon>Bacillales</taxon>
        <taxon>Paenibacillaceae</taxon>
        <taxon>Paenibacillus</taxon>
    </lineage>
</organism>
<accession>A0ABW1VA40</accession>
<proteinExistence type="predicted"/>
<protein>
    <recommendedName>
        <fullName evidence="5">Spore coat protein</fullName>
    </recommendedName>
</protein>
<dbReference type="Proteomes" id="UP001596233">
    <property type="component" value="Unassembled WGS sequence"/>
</dbReference>
<keyword evidence="4" id="KW-1185">Reference proteome</keyword>
<evidence type="ECO:0000256" key="2">
    <source>
        <dbReference type="SAM" id="Phobius"/>
    </source>
</evidence>
<dbReference type="RefSeq" id="WP_379236660.1">
    <property type="nucleotide sequence ID" value="NZ_JBHSTE010000005.1"/>
</dbReference>
<comment type="caution">
    <text evidence="3">The sequence shown here is derived from an EMBL/GenBank/DDBJ whole genome shotgun (WGS) entry which is preliminary data.</text>
</comment>
<gene>
    <name evidence="3" type="ORF">ACFP56_16860</name>
</gene>
<keyword evidence="2" id="KW-0472">Membrane</keyword>
<feature type="transmembrane region" description="Helical" evidence="2">
    <location>
        <begin position="6"/>
        <end position="31"/>
    </location>
</feature>
<evidence type="ECO:0000256" key="1">
    <source>
        <dbReference type="SAM" id="MobiDB-lite"/>
    </source>
</evidence>
<reference evidence="4" key="1">
    <citation type="journal article" date="2019" name="Int. J. Syst. Evol. Microbiol.">
        <title>The Global Catalogue of Microorganisms (GCM) 10K type strain sequencing project: providing services to taxonomists for standard genome sequencing and annotation.</title>
        <authorList>
            <consortium name="The Broad Institute Genomics Platform"/>
            <consortium name="The Broad Institute Genome Sequencing Center for Infectious Disease"/>
            <person name="Wu L."/>
            <person name="Ma J."/>
        </authorList>
    </citation>
    <scope>NUCLEOTIDE SEQUENCE [LARGE SCALE GENOMIC DNA]</scope>
    <source>
        <strain evidence="4">PCU 280</strain>
    </source>
</reference>
<keyword evidence="2" id="KW-1133">Transmembrane helix</keyword>
<evidence type="ECO:0000313" key="4">
    <source>
        <dbReference type="Proteomes" id="UP001596233"/>
    </source>
</evidence>
<sequence>MAWKIAIWIARIVSTVLIASLLSIWMTGYVVTSYVQSLLKQYEIPMEVRPIALSDVWGMVWGKESTSNEVADATRVGSDSDKEQQPQSTDDAGIHDDEATDGASDGENIEHNDGEQADDQWDQDAQEVLAPVENGGQPTITPEDIGASKDMLSEEDKERMFELLMTNLPTDSMQMFFTYIEDGLTDQELLDVQQVMAQHLSKDEYEELMDILKKY</sequence>
<evidence type="ECO:0008006" key="5">
    <source>
        <dbReference type="Google" id="ProtNLM"/>
    </source>
</evidence>
<evidence type="ECO:0000313" key="3">
    <source>
        <dbReference type="EMBL" id="MFC6334301.1"/>
    </source>
</evidence>
<name>A0ABW1VA40_9BACL</name>